<protein>
    <submittedName>
        <fullName evidence="1">Uncharacterized protein</fullName>
    </submittedName>
</protein>
<gene>
    <name evidence="2" type="ORF">D7318_25485</name>
    <name evidence="1" type="ORF">D7319_26120</name>
</gene>
<evidence type="ECO:0000313" key="4">
    <source>
        <dbReference type="Proteomes" id="UP000275024"/>
    </source>
</evidence>
<evidence type="ECO:0000313" key="2">
    <source>
        <dbReference type="EMBL" id="RKN16779.1"/>
    </source>
</evidence>
<organism evidence="1 4">
    <name type="scientific">Streptomyces radicis</name>
    <dbReference type="NCBI Taxonomy" id="1750517"/>
    <lineage>
        <taxon>Bacteria</taxon>
        <taxon>Bacillati</taxon>
        <taxon>Actinomycetota</taxon>
        <taxon>Actinomycetes</taxon>
        <taxon>Kitasatosporales</taxon>
        <taxon>Streptomycetaceae</taxon>
        <taxon>Streptomyces</taxon>
    </lineage>
</organism>
<proteinExistence type="predicted"/>
<comment type="caution">
    <text evidence="1">The sequence shown here is derived from an EMBL/GenBank/DDBJ whole genome shotgun (WGS) entry which is preliminary data.</text>
</comment>
<dbReference type="Proteomes" id="UP000268652">
    <property type="component" value="Unassembled WGS sequence"/>
</dbReference>
<dbReference type="EMBL" id="RBDY01000026">
    <property type="protein sequence ID" value="RKN16779.1"/>
    <property type="molecule type" value="Genomic_DNA"/>
</dbReference>
<dbReference type="OrthoDB" id="4301387at2"/>
<keyword evidence="3" id="KW-1185">Reference proteome</keyword>
<evidence type="ECO:0000313" key="1">
    <source>
        <dbReference type="EMBL" id="RKN05246.1"/>
    </source>
</evidence>
<dbReference type="Proteomes" id="UP000275024">
    <property type="component" value="Unassembled WGS sequence"/>
</dbReference>
<reference evidence="3 4" key="1">
    <citation type="submission" date="2018-09" db="EMBL/GenBank/DDBJ databases">
        <title>Streptomyces sp. nov. DS1-2, an endophytic actinomycete isolated from roots of Dendrobium scabrilingue.</title>
        <authorList>
            <person name="Kuncharoen N."/>
            <person name="Kudo T."/>
            <person name="Ohkuma M."/>
            <person name="Yuki M."/>
            <person name="Tanasupawat S."/>
        </authorList>
    </citation>
    <scope>NUCLEOTIDE SEQUENCE [LARGE SCALE GENOMIC DNA]</scope>
    <source>
        <strain evidence="1 4">AZ1-7</strain>
        <strain evidence="2 3">DS1-2</strain>
    </source>
</reference>
<sequence length="79" mass="8360">MSQSGMVAVEVTASTIKCGDQLVIGGTPFMVCDMTALAGGGKLLHFAGGESFHMGCFTVLWASRHVSQLPGFVRRTRRG</sequence>
<dbReference type="AlphaFoldDB" id="A0A3A9WC95"/>
<evidence type="ECO:0000313" key="3">
    <source>
        <dbReference type="Proteomes" id="UP000268652"/>
    </source>
</evidence>
<dbReference type="RefSeq" id="WP_120699547.1">
    <property type="nucleotide sequence ID" value="NZ_RBDX01000028.1"/>
</dbReference>
<dbReference type="EMBL" id="RBDX01000028">
    <property type="protein sequence ID" value="RKN05246.1"/>
    <property type="molecule type" value="Genomic_DNA"/>
</dbReference>
<name>A0A3A9WC95_9ACTN</name>
<accession>A0A3A9WC95</accession>